<dbReference type="STRING" id="983644.G3J2Z1"/>
<proteinExistence type="predicted"/>
<feature type="region of interest" description="Disordered" evidence="1">
    <location>
        <begin position="106"/>
        <end position="126"/>
    </location>
</feature>
<dbReference type="InParanoid" id="G3J2Z1"/>
<dbReference type="VEuPathDB" id="FungiDB:CCM_01930"/>
<dbReference type="Proteomes" id="UP000001610">
    <property type="component" value="Unassembled WGS sequence"/>
</dbReference>
<dbReference type="AlphaFoldDB" id="G3J2Z1"/>
<dbReference type="RefSeq" id="XP_006667147.1">
    <property type="nucleotide sequence ID" value="XM_006667084.1"/>
</dbReference>
<organism evidence="2 3">
    <name type="scientific">Cordyceps militaris (strain CM01)</name>
    <name type="common">Caterpillar fungus</name>
    <dbReference type="NCBI Taxonomy" id="983644"/>
    <lineage>
        <taxon>Eukaryota</taxon>
        <taxon>Fungi</taxon>
        <taxon>Dikarya</taxon>
        <taxon>Ascomycota</taxon>
        <taxon>Pezizomycotina</taxon>
        <taxon>Sordariomycetes</taxon>
        <taxon>Hypocreomycetidae</taxon>
        <taxon>Hypocreales</taxon>
        <taxon>Cordycipitaceae</taxon>
        <taxon>Cordyceps</taxon>
    </lineage>
</organism>
<accession>G3J2Z1</accession>
<evidence type="ECO:0000256" key="1">
    <source>
        <dbReference type="SAM" id="MobiDB-lite"/>
    </source>
</evidence>
<reference evidence="2 3" key="1">
    <citation type="journal article" date="2011" name="Genome Biol.">
        <title>Genome sequence of the insect pathogenic fungus Cordyceps militaris, a valued traditional Chinese medicine.</title>
        <authorList>
            <person name="Zheng P."/>
            <person name="Xia Y."/>
            <person name="Xiao G."/>
            <person name="Xiong C."/>
            <person name="Hu X."/>
            <person name="Zhang S."/>
            <person name="Zheng H."/>
            <person name="Huang Y."/>
            <person name="Zhou Y."/>
            <person name="Wang S."/>
            <person name="Zhao G.P."/>
            <person name="Liu X."/>
            <person name="St Leger R.J."/>
            <person name="Wang C."/>
        </authorList>
    </citation>
    <scope>NUCLEOTIDE SEQUENCE [LARGE SCALE GENOMIC DNA]</scope>
    <source>
        <strain evidence="2 3">CM01</strain>
    </source>
</reference>
<protein>
    <submittedName>
        <fullName evidence="2">Uncharacterized protein</fullName>
    </submittedName>
</protein>
<evidence type="ECO:0000313" key="3">
    <source>
        <dbReference type="Proteomes" id="UP000001610"/>
    </source>
</evidence>
<gene>
    <name evidence="2" type="ORF">CCM_01930</name>
</gene>
<keyword evidence="3" id="KW-1185">Reference proteome</keyword>
<sequence>MNMADISVHIVGPLTRRLTTLYTISKHSHVFERQHVWTHAKRHEARREGKAEDTFQRVHPFVLEDVLEEFWLKFLPLVFSGATTCEALIEQGRLPDKQSGELKAISHSHNDHCAPNPGSEDQLRDESEAPGNIYAARAKPGPSAHPRTYLNEDPGMTIWDHIENGAATFDSLDEELIRKTNTEVLLLEASRTPLRPSRRFWLTVGDTLATRATRQWELIKSTRSKIDFQPVIKRLKEIEKGDMSADSLVCMDLEFDVKRNSTKVYEIAIVALTSGQTLLDMVLGRDKRSQDAKFSTSPVLSMDVARLFNQHQLGKRNWRNNRLPRLRRYDSVQDVADRLKDIVKSDTLIITWHRNAADLRILRTYMEKQGYDMRETLPADSNCMPITPYFSRNLGRLDSGQKFCCKLEVLFPLFFPNHSLTGRNHKAIVDTLQLRIMALTFLELLKPPNERHHTWRPPAKQSSILQHFKRTTSSKTTPDNNNTPACLGDDRAEAQESIGESTQTAPLSLDIDDLSCAKGSVMETALIEDNDATEDEDWASIGAKALRRA</sequence>
<dbReference type="EMBL" id="JH126399">
    <property type="protein sequence ID" value="EGX97270.1"/>
    <property type="molecule type" value="Genomic_DNA"/>
</dbReference>
<dbReference type="OrthoDB" id="6077919at2759"/>
<name>G3J2Z1_CORMM</name>
<dbReference type="HOGENOM" id="CLU_496072_0_0_1"/>
<dbReference type="GeneID" id="18163959"/>
<evidence type="ECO:0000313" key="2">
    <source>
        <dbReference type="EMBL" id="EGX97270.1"/>
    </source>
</evidence>
<dbReference type="KEGG" id="cmt:CCM_01930"/>